<feature type="transmembrane region" description="Helical" evidence="1">
    <location>
        <begin position="106"/>
        <end position="129"/>
    </location>
</feature>
<evidence type="ECO:0000313" key="3">
    <source>
        <dbReference type="WBParaSite" id="BXY_1024600.1"/>
    </source>
</evidence>
<evidence type="ECO:0000313" key="2">
    <source>
        <dbReference type="Proteomes" id="UP000095284"/>
    </source>
</evidence>
<keyword evidence="1" id="KW-0812">Transmembrane</keyword>
<reference evidence="3" key="1">
    <citation type="submission" date="2016-11" db="UniProtKB">
        <authorList>
            <consortium name="WormBaseParasite"/>
        </authorList>
    </citation>
    <scope>IDENTIFICATION</scope>
</reference>
<dbReference type="Gene3D" id="1.20.1070.10">
    <property type="entry name" value="Rhodopsin 7-helix transmembrane proteins"/>
    <property type="match status" value="2"/>
</dbReference>
<sequence>MEVYFFQPDVYADLYNCSQLTQEEWQQVGLRRPCLAIFLGVLGGAFAIIYMPFVAIMTKKRFFHLSCYKIMFCLGFIDAWTIIIAVGLCGYVTFEGGVFCTMPRLTYFIGVTGVASWCGSCLLCVILAVNRCLDIYYRDIHELLFDGWRTWIWISLAFLYIFLVAWFETPIFYHSRYAAGFYDPFLGAPIEKRHHFVNYTHVVNNVAVIIIMSLLYVWLCLYILRGKAKRSKTKNKFVIQTILVCAPFTIASGIYDYMQPDVYADLYNCSQLTQEEWRKVGLERPVLAIFLGILGGAFAIIYMPFVVIMTKRRFFELSCYKIMFCLGFIDALTIIIAVGLGGYVAFVGGVFCMMPRFIYVIGVAGMSSWCGSCLLCVILAVNRCLDIYYHHLHELLFDGWRTWIWISLAFLYIFLVAWFETPIFYHSRYAAGFYDPFLGAPIEKRHHFVNYTHVVNNVAVIIIMSLLYVWLCLYILRGKAKKSKTKNKFVIQTILVCAPFTIAAGIYDYMQFFAAPEWVSLVGHAFYMITGGSAGVVYWLFNDNLRRELLRTLGHCKILRLNKVFSTSRVPTTIQNSVGFKSRSST</sequence>
<organism evidence="2 3">
    <name type="scientific">Bursaphelenchus xylophilus</name>
    <name type="common">Pinewood nematode worm</name>
    <name type="synonym">Aphelenchoides xylophilus</name>
    <dbReference type="NCBI Taxonomy" id="6326"/>
    <lineage>
        <taxon>Eukaryota</taxon>
        <taxon>Metazoa</taxon>
        <taxon>Ecdysozoa</taxon>
        <taxon>Nematoda</taxon>
        <taxon>Chromadorea</taxon>
        <taxon>Rhabditida</taxon>
        <taxon>Tylenchina</taxon>
        <taxon>Tylenchomorpha</taxon>
        <taxon>Aphelenchoidea</taxon>
        <taxon>Aphelenchoididae</taxon>
        <taxon>Bursaphelenchus</taxon>
    </lineage>
</organism>
<feature type="transmembrane region" description="Helical" evidence="1">
    <location>
        <begin position="35"/>
        <end position="58"/>
    </location>
</feature>
<feature type="transmembrane region" description="Helical" evidence="1">
    <location>
        <begin position="357"/>
        <end position="381"/>
    </location>
</feature>
<dbReference type="Pfam" id="PF10321">
    <property type="entry name" value="7TM_GPCR_Srt"/>
    <property type="match status" value="2"/>
</dbReference>
<dbReference type="AlphaFoldDB" id="A0A1I7SB49"/>
<feature type="transmembrane region" description="Helical" evidence="1">
    <location>
        <begin position="322"/>
        <end position="351"/>
    </location>
</feature>
<feature type="transmembrane region" description="Helical" evidence="1">
    <location>
        <begin position="489"/>
        <end position="507"/>
    </location>
</feature>
<keyword evidence="1" id="KW-0472">Membrane</keyword>
<evidence type="ECO:0000256" key="1">
    <source>
        <dbReference type="SAM" id="Phobius"/>
    </source>
</evidence>
<dbReference type="WBParaSite" id="BXY_1024600.1">
    <property type="protein sequence ID" value="BXY_1024600.1"/>
    <property type="gene ID" value="BXY_1024600"/>
</dbReference>
<dbReference type="Proteomes" id="UP000095284">
    <property type="component" value="Unplaced"/>
</dbReference>
<feature type="transmembrane region" description="Helical" evidence="1">
    <location>
        <begin position="70"/>
        <end position="94"/>
    </location>
</feature>
<feature type="transmembrane region" description="Helical" evidence="1">
    <location>
        <begin position="458"/>
        <end position="477"/>
    </location>
</feature>
<feature type="transmembrane region" description="Helical" evidence="1">
    <location>
        <begin position="402"/>
        <end position="419"/>
    </location>
</feature>
<protein>
    <submittedName>
        <fullName evidence="3">G protein-coupled receptor</fullName>
    </submittedName>
</protein>
<dbReference type="InterPro" id="IPR019425">
    <property type="entry name" value="7TM_GPCR_serpentine_rcpt_Srt"/>
</dbReference>
<keyword evidence="1" id="KW-1133">Transmembrane helix</keyword>
<feature type="transmembrane region" description="Helical" evidence="1">
    <location>
        <begin position="237"/>
        <end position="255"/>
    </location>
</feature>
<feature type="transmembrane region" description="Helical" evidence="1">
    <location>
        <begin position="206"/>
        <end position="225"/>
    </location>
</feature>
<name>A0A1I7SB49_BURXY</name>
<feature type="transmembrane region" description="Helical" evidence="1">
    <location>
        <begin position="519"/>
        <end position="541"/>
    </location>
</feature>
<feature type="transmembrane region" description="Helical" evidence="1">
    <location>
        <begin position="150"/>
        <end position="167"/>
    </location>
</feature>
<dbReference type="SUPFAM" id="SSF81321">
    <property type="entry name" value="Family A G protein-coupled receptor-like"/>
    <property type="match status" value="2"/>
</dbReference>
<dbReference type="PANTHER" id="PTHR23021:SF11">
    <property type="entry name" value="SERPENTINE RECEPTOR, CLASS T"/>
    <property type="match status" value="1"/>
</dbReference>
<feature type="transmembrane region" description="Helical" evidence="1">
    <location>
        <begin position="286"/>
        <end position="310"/>
    </location>
</feature>
<dbReference type="PANTHER" id="PTHR23021">
    <property type="entry name" value="SERPENTINE RECEPTOR, CLASS T"/>
    <property type="match status" value="1"/>
</dbReference>
<accession>A0A1I7SB49</accession>
<proteinExistence type="predicted"/>